<keyword evidence="1" id="KW-0547">Nucleotide-binding</keyword>
<sequence>MNNPLVLNEQQQDAFDRLIEFLQLPDQAFFILKGYAGTGKTTLLQHLAAYLDEKKTVFSLLAPTGRAASVLSTKSGFLARTLHSELYHFKDIDGDADPGKENTKEEDYGQMRLLFEIRKPDEDIQKVYIVDEASMIGDERNDDSSFASFGSGHLLTDFLTLVGSNKVIFSGDPCQLPPVGSPDSPALSVDFFRNLGKKVFSFEMTQILRQKQDSEVLKLATRVRKMTSLQFNTKWVKLPARNSPTIAVLPFEQMKERYLEELVQNGSGNSIAISLSNLNCHQINLLVRKRLYQDPHCPLQAGDLLMVTQNNYLVPLTNGDFVEVLQVGSSLSVKGISFIHVTVKARLTGKPHEILLCLDPLHNGHANLNPEQQRLLMIDFSQRMREKKIKPKTELYYSAMQKDPILNSLRANFGYAVTCQKSQGGEWDKVYFFLNRGMYVMDPPELTRWWYTGITRSRDKLFLVSEWWIG</sequence>
<evidence type="ECO:0000259" key="3">
    <source>
        <dbReference type="SMART" id="SM00382"/>
    </source>
</evidence>
<dbReference type="OrthoDB" id="9803432at2"/>
<dbReference type="InterPro" id="IPR003593">
    <property type="entry name" value="AAA+_ATPase"/>
</dbReference>
<reference evidence="5" key="1">
    <citation type="submission" date="2016-10" db="EMBL/GenBank/DDBJ databases">
        <authorList>
            <person name="Varghese N."/>
            <person name="Submissions S."/>
        </authorList>
    </citation>
    <scope>NUCLEOTIDE SEQUENCE [LARGE SCALE GENOMIC DNA]</scope>
    <source>
        <strain evidence="5">DSM 22703</strain>
    </source>
</reference>
<dbReference type="RefSeq" id="WP_092729336.1">
    <property type="nucleotide sequence ID" value="NZ_FMXE01000008.1"/>
</dbReference>
<organism evidence="4 5">
    <name type="scientific">Algoriphagus alkaliphilus</name>
    <dbReference type="NCBI Taxonomy" id="279824"/>
    <lineage>
        <taxon>Bacteria</taxon>
        <taxon>Pseudomonadati</taxon>
        <taxon>Bacteroidota</taxon>
        <taxon>Cytophagia</taxon>
        <taxon>Cytophagales</taxon>
        <taxon>Cyclobacteriaceae</taxon>
        <taxon>Algoriphagus</taxon>
    </lineage>
</organism>
<dbReference type="Gene3D" id="3.40.50.300">
    <property type="entry name" value="P-loop containing nucleotide triphosphate hydrolases"/>
    <property type="match status" value="2"/>
</dbReference>
<keyword evidence="4" id="KW-0378">Hydrolase</keyword>
<keyword evidence="5" id="KW-1185">Reference proteome</keyword>
<dbReference type="AlphaFoldDB" id="A0A1G5X3R1"/>
<proteinExistence type="predicted"/>
<evidence type="ECO:0000313" key="5">
    <source>
        <dbReference type="Proteomes" id="UP000198756"/>
    </source>
</evidence>
<accession>A0A1G5X3R1</accession>
<dbReference type="GO" id="GO:0005524">
    <property type="term" value="F:ATP binding"/>
    <property type="evidence" value="ECO:0007669"/>
    <property type="project" value="UniProtKB-KW"/>
</dbReference>
<dbReference type="SMART" id="SM00382">
    <property type="entry name" value="AAA"/>
    <property type="match status" value="1"/>
</dbReference>
<evidence type="ECO:0000313" key="4">
    <source>
        <dbReference type="EMBL" id="SDA64417.1"/>
    </source>
</evidence>
<evidence type="ECO:0000256" key="1">
    <source>
        <dbReference type="ARBA" id="ARBA00022741"/>
    </source>
</evidence>
<dbReference type="Pfam" id="PF13604">
    <property type="entry name" value="AAA_30"/>
    <property type="match status" value="1"/>
</dbReference>
<dbReference type="EMBL" id="FMXE01000008">
    <property type="protein sequence ID" value="SDA64417.1"/>
    <property type="molecule type" value="Genomic_DNA"/>
</dbReference>
<dbReference type="SUPFAM" id="SSF52540">
    <property type="entry name" value="P-loop containing nucleoside triphosphate hydrolases"/>
    <property type="match status" value="1"/>
</dbReference>
<dbReference type="PANTHER" id="PTHR43788:SF6">
    <property type="entry name" value="DNA HELICASE B"/>
    <property type="match status" value="1"/>
</dbReference>
<feature type="domain" description="AAA+ ATPase" evidence="3">
    <location>
        <begin position="26"/>
        <end position="174"/>
    </location>
</feature>
<dbReference type="Proteomes" id="UP000198756">
    <property type="component" value="Unassembled WGS sequence"/>
</dbReference>
<dbReference type="InterPro" id="IPR050534">
    <property type="entry name" value="Coronavir_polyprotein_1ab"/>
</dbReference>
<gene>
    <name evidence="4" type="ORF">SAMN03080617_01518</name>
</gene>
<dbReference type="InterPro" id="IPR027785">
    <property type="entry name" value="UvrD-like_helicase_C"/>
</dbReference>
<keyword evidence="4" id="KW-0347">Helicase</keyword>
<dbReference type="GO" id="GO:0003678">
    <property type="term" value="F:DNA helicase activity"/>
    <property type="evidence" value="ECO:0007669"/>
    <property type="project" value="UniProtKB-ARBA"/>
</dbReference>
<name>A0A1G5X3R1_9BACT</name>
<evidence type="ECO:0000256" key="2">
    <source>
        <dbReference type="ARBA" id="ARBA00022840"/>
    </source>
</evidence>
<dbReference type="Pfam" id="PF13538">
    <property type="entry name" value="UvrD_C_2"/>
    <property type="match status" value="1"/>
</dbReference>
<dbReference type="PANTHER" id="PTHR43788">
    <property type="entry name" value="DNA2/NAM7 HELICASE FAMILY MEMBER"/>
    <property type="match status" value="1"/>
</dbReference>
<keyword evidence="2" id="KW-0067">ATP-binding</keyword>
<dbReference type="InterPro" id="IPR027417">
    <property type="entry name" value="P-loop_NTPase"/>
</dbReference>
<dbReference type="STRING" id="279824.SAMN03080617_01518"/>
<protein>
    <submittedName>
        <fullName evidence="4">UvrD-like helicase C-terminal domain-containing protein</fullName>
    </submittedName>
</protein>
<dbReference type="CDD" id="cd18809">
    <property type="entry name" value="SF1_C_RecD"/>
    <property type="match status" value="1"/>
</dbReference>